<dbReference type="EMBL" id="CP017641">
    <property type="protein sequence ID" value="APZ93280.1"/>
    <property type="molecule type" value="Genomic_DNA"/>
</dbReference>
<dbReference type="Proteomes" id="UP000187735">
    <property type="component" value="Chromosome"/>
</dbReference>
<accession>A0A1P8WGW9</accession>
<organism evidence="1 2">
    <name type="scientific">Fuerstiella marisgermanici</name>
    <dbReference type="NCBI Taxonomy" id="1891926"/>
    <lineage>
        <taxon>Bacteria</taxon>
        <taxon>Pseudomonadati</taxon>
        <taxon>Planctomycetota</taxon>
        <taxon>Planctomycetia</taxon>
        <taxon>Planctomycetales</taxon>
        <taxon>Planctomycetaceae</taxon>
        <taxon>Fuerstiella</taxon>
    </lineage>
</organism>
<protein>
    <submittedName>
        <fullName evidence="1">Uncharacterized protein</fullName>
    </submittedName>
</protein>
<gene>
    <name evidence="1" type="ORF">Fuma_02897</name>
</gene>
<dbReference type="KEGG" id="fmr:Fuma_02897"/>
<dbReference type="STRING" id="1891926.Fuma_02897"/>
<evidence type="ECO:0000313" key="2">
    <source>
        <dbReference type="Proteomes" id="UP000187735"/>
    </source>
</evidence>
<dbReference type="RefSeq" id="WP_077024765.1">
    <property type="nucleotide sequence ID" value="NZ_CP017641.1"/>
</dbReference>
<dbReference type="AlphaFoldDB" id="A0A1P8WGW9"/>
<name>A0A1P8WGW9_9PLAN</name>
<keyword evidence="2" id="KW-1185">Reference proteome</keyword>
<proteinExistence type="predicted"/>
<reference evidence="1 2" key="1">
    <citation type="journal article" date="2016" name="Front. Microbiol.">
        <title>Fuerstia marisgermanicae gen. nov., sp. nov., an Unusual Member of the Phylum Planctomycetes from the German Wadden Sea.</title>
        <authorList>
            <person name="Kohn T."/>
            <person name="Heuer A."/>
            <person name="Jogler M."/>
            <person name="Vollmers J."/>
            <person name="Boedeker C."/>
            <person name="Bunk B."/>
            <person name="Rast P."/>
            <person name="Borchert D."/>
            <person name="Glockner I."/>
            <person name="Freese H.M."/>
            <person name="Klenk H.P."/>
            <person name="Overmann J."/>
            <person name="Kaster A.K."/>
            <person name="Rohde M."/>
            <person name="Wiegand S."/>
            <person name="Jogler C."/>
        </authorList>
    </citation>
    <scope>NUCLEOTIDE SEQUENCE [LARGE SCALE GENOMIC DNA]</scope>
    <source>
        <strain evidence="1 2">NH11</strain>
    </source>
</reference>
<sequence length="308" mass="34319">MSLEHYIQIREALIELADDFISLASTGNFFNHELLYPPEGVGEGPDVWSDEDFELLQRSFDGTSSWQEFRLSDDGGQCSRYWSINEHTGHIPLFEQLCGRGWQLLLAVTRQGSGQMPPGFCVDGIRPRVGVSGAAEWLALLHETAFRFPTVDLQGECRGQQIGDRQCVSNIIVGNSISASASLIYLVVNTDCAADLGSWECPLELELPEPANVPLWDAGAGELWFDDFLIKKFQKEAPNQRLALDAFQASAWASAIAQPFGSFDFLYYSHPAKRTAEDLCRDHITPDRIRFGTSKVGSQMTWHVINAD</sequence>
<evidence type="ECO:0000313" key="1">
    <source>
        <dbReference type="EMBL" id="APZ93280.1"/>
    </source>
</evidence>